<reference evidence="2 3" key="1">
    <citation type="submission" date="2011-07" db="EMBL/GenBank/DDBJ databases">
        <title>The complete genome of plasmid 1 of Emticicia oligotrophica DSM 17448.</title>
        <authorList>
            <consortium name="US DOE Joint Genome Institute (JGI-PGF)"/>
            <person name="Lucas S."/>
            <person name="Han J."/>
            <person name="Lapidus A."/>
            <person name="Bruce D."/>
            <person name="Goodwin L."/>
            <person name="Pitluck S."/>
            <person name="Peters L."/>
            <person name="Kyrpides N."/>
            <person name="Mavromatis K."/>
            <person name="Ivanova N."/>
            <person name="Ovchinnikova G."/>
            <person name="Teshima H."/>
            <person name="Detter J.C."/>
            <person name="Tapia R."/>
            <person name="Han C."/>
            <person name="Land M."/>
            <person name="Hauser L."/>
            <person name="Markowitz V."/>
            <person name="Cheng J.-F."/>
            <person name="Hugenholtz P."/>
            <person name="Woyke T."/>
            <person name="Wu D."/>
            <person name="Tindall B."/>
            <person name="Pomrenke H."/>
            <person name="Brambilla E."/>
            <person name="Klenk H.-P."/>
            <person name="Eisen J.A."/>
        </authorList>
    </citation>
    <scope>NUCLEOTIDE SEQUENCE [LARGE SCALE GENOMIC DNA]</scope>
    <source>
        <strain evidence="3">DSM 17448 / GPTSA100-15</strain>
        <plasmid evidence="2 3">pEMTOL01</plasmid>
    </source>
</reference>
<feature type="signal peptide" evidence="1">
    <location>
        <begin position="1"/>
        <end position="21"/>
    </location>
</feature>
<sequence length="159" mass="18046">MKRIIAIITLLLLLQSCISHLDIVPVSKNIESAQATVLPDFNFNVRVASGSDIIKSTESQLYNIYIRQSDFEVSNQVYYLIVQPTNNYDGNIEINDGKTIKSYRGGDWIPIFYDNLLNSSINIKYSPVKPSIGTYTINFTCFDKLKRTKTISRNLTVNP</sequence>
<feature type="chain" id="PRO_5046413947" description="DUF4625 domain-containing protein" evidence="1">
    <location>
        <begin position="22"/>
        <end position="159"/>
    </location>
</feature>
<name>A0ABM5N7S0_EMTOG</name>
<evidence type="ECO:0000256" key="1">
    <source>
        <dbReference type="SAM" id="SignalP"/>
    </source>
</evidence>
<evidence type="ECO:0000313" key="2">
    <source>
        <dbReference type="EMBL" id="AFK05598.1"/>
    </source>
</evidence>
<keyword evidence="3" id="KW-1185">Reference proteome</keyword>
<accession>A0ABM5N7S0</accession>
<dbReference type="PROSITE" id="PS51257">
    <property type="entry name" value="PROKAR_LIPOPROTEIN"/>
    <property type="match status" value="1"/>
</dbReference>
<proteinExistence type="predicted"/>
<dbReference type="Proteomes" id="UP000002875">
    <property type="component" value="Plasmid pEMTOL01"/>
</dbReference>
<gene>
    <name evidence="2" type="ordered locus">Emtol_0331</name>
</gene>
<evidence type="ECO:0000313" key="3">
    <source>
        <dbReference type="Proteomes" id="UP000002875"/>
    </source>
</evidence>
<organism evidence="2 3">
    <name type="scientific">Emticicia oligotrophica (strain DSM 17448 / CIP 109782 / MTCC 6937 / GPTSA100-15)</name>
    <dbReference type="NCBI Taxonomy" id="929562"/>
    <lineage>
        <taxon>Bacteria</taxon>
        <taxon>Pseudomonadati</taxon>
        <taxon>Bacteroidota</taxon>
        <taxon>Cytophagia</taxon>
        <taxon>Cytophagales</taxon>
        <taxon>Leadbetterellaceae</taxon>
        <taxon>Emticicia</taxon>
    </lineage>
</organism>
<keyword evidence="2" id="KW-0614">Plasmid</keyword>
<keyword evidence="1" id="KW-0732">Signal</keyword>
<geneLocation type="plasmid" evidence="2 3">
    <name>pEMTOL01</name>
</geneLocation>
<evidence type="ECO:0008006" key="4">
    <source>
        <dbReference type="Google" id="ProtNLM"/>
    </source>
</evidence>
<dbReference type="RefSeq" id="WP_015026344.1">
    <property type="nucleotide sequence ID" value="NC_018742.1"/>
</dbReference>
<protein>
    <recommendedName>
        <fullName evidence="4">DUF4625 domain-containing protein</fullName>
    </recommendedName>
</protein>
<dbReference type="EMBL" id="CP002962">
    <property type="protein sequence ID" value="AFK05598.1"/>
    <property type="molecule type" value="Genomic_DNA"/>
</dbReference>